<proteinExistence type="predicted"/>
<gene>
    <name evidence="1" type="ORF">F4821DRAFT_279619</name>
</gene>
<organism evidence="1 2">
    <name type="scientific">Hypoxylon rubiginosum</name>
    <dbReference type="NCBI Taxonomy" id="110542"/>
    <lineage>
        <taxon>Eukaryota</taxon>
        <taxon>Fungi</taxon>
        <taxon>Dikarya</taxon>
        <taxon>Ascomycota</taxon>
        <taxon>Pezizomycotina</taxon>
        <taxon>Sordariomycetes</taxon>
        <taxon>Xylariomycetidae</taxon>
        <taxon>Xylariales</taxon>
        <taxon>Hypoxylaceae</taxon>
        <taxon>Hypoxylon</taxon>
    </lineage>
</organism>
<protein>
    <submittedName>
        <fullName evidence="1">Uncharacterized protein</fullName>
    </submittedName>
</protein>
<dbReference type="EMBL" id="MU394329">
    <property type="protein sequence ID" value="KAI6085066.1"/>
    <property type="molecule type" value="Genomic_DNA"/>
</dbReference>
<evidence type="ECO:0000313" key="1">
    <source>
        <dbReference type="EMBL" id="KAI6085066.1"/>
    </source>
</evidence>
<accession>A0ACC0CX41</accession>
<dbReference type="Proteomes" id="UP001497680">
    <property type="component" value="Unassembled WGS sequence"/>
</dbReference>
<evidence type="ECO:0000313" key="2">
    <source>
        <dbReference type="Proteomes" id="UP001497680"/>
    </source>
</evidence>
<keyword evidence="2" id="KW-1185">Reference proteome</keyword>
<reference evidence="1 2" key="1">
    <citation type="journal article" date="2022" name="New Phytol.">
        <title>Ecological generalism drives hyperdiversity of secondary metabolite gene clusters in xylarialean endophytes.</title>
        <authorList>
            <person name="Franco M.E.E."/>
            <person name="Wisecaver J.H."/>
            <person name="Arnold A.E."/>
            <person name="Ju Y.M."/>
            <person name="Slot J.C."/>
            <person name="Ahrendt S."/>
            <person name="Moore L.P."/>
            <person name="Eastman K.E."/>
            <person name="Scott K."/>
            <person name="Konkel Z."/>
            <person name="Mondo S.J."/>
            <person name="Kuo A."/>
            <person name="Hayes R.D."/>
            <person name="Haridas S."/>
            <person name="Andreopoulos B."/>
            <person name="Riley R."/>
            <person name="LaButti K."/>
            <person name="Pangilinan J."/>
            <person name="Lipzen A."/>
            <person name="Amirebrahimi M."/>
            <person name="Yan J."/>
            <person name="Adam C."/>
            <person name="Keymanesh K."/>
            <person name="Ng V."/>
            <person name="Louie K."/>
            <person name="Northen T."/>
            <person name="Drula E."/>
            <person name="Henrissat B."/>
            <person name="Hsieh H.M."/>
            <person name="Youens-Clark K."/>
            <person name="Lutzoni F."/>
            <person name="Miadlikowska J."/>
            <person name="Eastwood D.C."/>
            <person name="Hamelin R.C."/>
            <person name="Grigoriev I.V."/>
            <person name="U'Ren J.M."/>
        </authorList>
    </citation>
    <scope>NUCLEOTIDE SEQUENCE [LARGE SCALE GENOMIC DNA]</scope>
    <source>
        <strain evidence="1 2">ER1909</strain>
    </source>
</reference>
<sequence length="316" mass="36073">MDNTEAKPDANTRKGYRGRKKHNGGRGGGWNGARSGTTDTTKQARQAERSSTPAEKALDWRRRSPPAEQAQPAQPVQPIQPIQPAEPVEPVEPVQPVHPVQPAESVQPAQSVESVEPAKPTESVEPVQPVEPVQTVQNAQPAELDNLKANIKKRKKEIKHLQRQHDELNATWEDRKKHLDVLKEEMTRASAKLDHIQELDEQHARKEEALAKKEEVLAKMEREVAQREQEVHDKQEIADLKIEQYQKLLKTLTLKVDPDYIECIDNIVERYYALLKYQVSKTEEEKEKLRLATDSHAQEIKQLRARLQALEDKTSQ</sequence>
<comment type="caution">
    <text evidence="1">The sequence shown here is derived from an EMBL/GenBank/DDBJ whole genome shotgun (WGS) entry which is preliminary data.</text>
</comment>
<name>A0ACC0CX41_9PEZI</name>